<accession>A0A1Q2LH26</accession>
<keyword evidence="1" id="KW-0812">Transmembrane</keyword>
<proteinExistence type="predicted"/>
<feature type="transmembrane region" description="Helical" evidence="1">
    <location>
        <begin position="81"/>
        <end position="101"/>
    </location>
</feature>
<protein>
    <recommendedName>
        <fullName evidence="4">TerC family integral membrane protein</fullName>
    </recommendedName>
</protein>
<dbReference type="RefSeq" id="WP_077388661.1">
    <property type="nucleotide sequence ID" value="NZ_CP019645.1"/>
</dbReference>
<feature type="transmembrane region" description="Helical" evidence="1">
    <location>
        <begin position="122"/>
        <end position="144"/>
    </location>
</feature>
<name>A0A1Q2LH26_9HELI</name>
<feature type="transmembrane region" description="Helical" evidence="1">
    <location>
        <begin position="52"/>
        <end position="75"/>
    </location>
</feature>
<dbReference type="Proteomes" id="UP000188298">
    <property type="component" value="Chromosome"/>
</dbReference>
<organism evidence="2 3">
    <name type="scientific">Helicobacter bilis</name>
    <dbReference type="NCBI Taxonomy" id="37372"/>
    <lineage>
        <taxon>Bacteria</taxon>
        <taxon>Pseudomonadati</taxon>
        <taxon>Campylobacterota</taxon>
        <taxon>Epsilonproteobacteria</taxon>
        <taxon>Campylobacterales</taxon>
        <taxon>Helicobacteraceae</taxon>
        <taxon>Helicobacter</taxon>
    </lineage>
</organism>
<keyword evidence="1" id="KW-0472">Membrane</keyword>
<evidence type="ECO:0000313" key="2">
    <source>
        <dbReference type="EMBL" id="AQQ59693.1"/>
    </source>
</evidence>
<keyword evidence="1" id="KW-1133">Transmembrane helix</keyword>
<gene>
    <name evidence="2" type="ORF">XJ32_05885</name>
</gene>
<dbReference type="KEGG" id="hbl:XJ32_05885"/>
<evidence type="ECO:0000313" key="3">
    <source>
        <dbReference type="Proteomes" id="UP000188298"/>
    </source>
</evidence>
<evidence type="ECO:0000256" key="1">
    <source>
        <dbReference type="SAM" id="Phobius"/>
    </source>
</evidence>
<dbReference type="EMBL" id="CP019645">
    <property type="protein sequence ID" value="AQQ59693.1"/>
    <property type="molecule type" value="Genomic_DNA"/>
</dbReference>
<feature type="transmembrane region" description="Helical" evidence="1">
    <location>
        <begin position="18"/>
        <end position="40"/>
    </location>
</feature>
<evidence type="ECO:0008006" key="4">
    <source>
        <dbReference type="Google" id="ProtNLM"/>
    </source>
</evidence>
<sequence length="153" mass="18075">MQDSLYTFMESDAYMQGIFLHEIFACLFFIPYLWYLFILYRAKTFLDMNRKIYFVMPITIFLLGVGIITGGFLLAMRGFILDIRIIVMIFALLLFLIGEIYRMKTLKKARTSKEGMQRYRQTCKIMYLIFVVVFVCVVGFIKAYKGQYAVFLS</sequence>
<dbReference type="AlphaFoldDB" id="A0A1Q2LH26"/>
<reference evidence="2 3" key="1">
    <citation type="submission" date="2017-02" db="EMBL/GenBank/DDBJ databases">
        <title>Whole genome sequencing of Helicobacter bilis strain AAQJH.</title>
        <authorList>
            <person name="Conlan S."/>
            <person name="Thomas P.J."/>
            <person name="Mullikin J."/>
            <person name="Palmore T.N."/>
            <person name="Frank K.M."/>
            <person name="Segre J.A."/>
        </authorList>
    </citation>
    <scope>NUCLEOTIDE SEQUENCE [LARGE SCALE GENOMIC DNA]</scope>
    <source>
        <strain evidence="2 3">AAQJH</strain>
    </source>
</reference>